<evidence type="ECO:0000313" key="9">
    <source>
        <dbReference type="EMBL" id="SUU36358.1"/>
    </source>
</evidence>
<keyword evidence="5 7" id="KW-0472">Membrane</keyword>
<dbReference type="SUPFAM" id="SSF161070">
    <property type="entry name" value="SNF-like"/>
    <property type="match status" value="1"/>
</dbReference>
<feature type="transmembrane region" description="Helical" evidence="7">
    <location>
        <begin position="352"/>
        <end position="371"/>
    </location>
</feature>
<dbReference type="RefSeq" id="WP_094946420.1">
    <property type="nucleotide sequence ID" value="NZ_JBMHIA010000003.1"/>
</dbReference>
<evidence type="ECO:0000256" key="3">
    <source>
        <dbReference type="ARBA" id="ARBA00022692"/>
    </source>
</evidence>
<dbReference type="Pfam" id="PF00209">
    <property type="entry name" value="SNF"/>
    <property type="match status" value="2"/>
</dbReference>
<feature type="transmembrane region" description="Helical" evidence="7">
    <location>
        <begin position="225"/>
        <end position="251"/>
    </location>
</feature>
<gene>
    <name evidence="8" type="ORF">CFY87_06480</name>
    <name evidence="9" type="ORF">NCTC10851_01195</name>
</gene>
<protein>
    <recommendedName>
        <fullName evidence="6">Transporter</fullName>
    </recommendedName>
</protein>
<comment type="subcellular location">
    <subcellularLocation>
        <location evidence="1">Membrane</location>
        <topology evidence="1">Multi-pass membrane protein</topology>
    </subcellularLocation>
</comment>
<reference evidence="8 10" key="1">
    <citation type="submission" date="2017-07" db="EMBL/GenBank/DDBJ databases">
        <title>Virulence factors identified in Actinobacillus seminis.</title>
        <authorList>
            <person name="Negrete-Abascal E."/>
            <person name="Vaca-Pacheco S."/>
            <person name="Montes-Garcia F."/>
            <person name="Leyto-Gil A.M."/>
            <person name="Fragoso-Garcia E."/>
            <person name="Carvente-Garcia R."/>
            <person name="Perez-Agueros S."/>
            <person name="Castelan-Sanchez H.G."/>
            <person name="Garcia-Molina A."/>
            <person name="Villamar T.E."/>
            <person name="Vazquez-Cruz C."/>
        </authorList>
    </citation>
    <scope>NUCLEOTIDE SEQUENCE [LARGE SCALE GENOMIC DNA]</scope>
    <source>
        <strain evidence="8 10">ATCC 15768</strain>
    </source>
</reference>
<keyword evidence="4 7" id="KW-1133">Transmembrane helix</keyword>
<dbReference type="AlphaFoldDB" id="A0A263HE85"/>
<evidence type="ECO:0000313" key="10">
    <source>
        <dbReference type="Proteomes" id="UP000215738"/>
    </source>
</evidence>
<dbReference type="Proteomes" id="UP000215738">
    <property type="component" value="Unassembled WGS sequence"/>
</dbReference>
<name>A0A263HE85_9PAST</name>
<keyword evidence="2 6" id="KW-0813">Transport</keyword>
<evidence type="ECO:0000313" key="11">
    <source>
        <dbReference type="Proteomes" id="UP000254507"/>
    </source>
</evidence>
<feature type="transmembrane region" description="Helical" evidence="7">
    <location>
        <begin position="94"/>
        <end position="112"/>
    </location>
</feature>
<comment type="similarity">
    <text evidence="6">Belongs to the sodium:neurotransmitter symporter (SNF) (TC 2.A.22) family.</text>
</comment>
<dbReference type="InterPro" id="IPR047218">
    <property type="entry name" value="YocR/YhdH-like"/>
</dbReference>
<dbReference type="OrthoDB" id="9762833at2"/>
<evidence type="ECO:0000256" key="6">
    <source>
        <dbReference type="RuleBase" id="RU003732"/>
    </source>
</evidence>
<dbReference type="GO" id="GO:0015293">
    <property type="term" value="F:symporter activity"/>
    <property type="evidence" value="ECO:0007669"/>
    <property type="project" value="UniProtKB-KW"/>
</dbReference>
<feature type="transmembrane region" description="Helical" evidence="7">
    <location>
        <begin position="155"/>
        <end position="175"/>
    </location>
</feature>
<keyword evidence="6" id="KW-0769">Symport</keyword>
<dbReference type="PRINTS" id="PR00176">
    <property type="entry name" value="NANEUSMPORT"/>
</dbReference>
<feature type="transmembrane region" description="Helical" evidence="7">
    <location>
        <begin position="433"/>
        <end position="453"/>
    </location>
</feature>
<feature type="transmembrane region" description="Helical" evidence="7">
    <location>
        <begin position="187"/>
        <end position="213"/>
    </location>
</feature>
<dbReference type="InterPro" id="IPR000175">
    <property type="entry name" value="Na/ntran_symport"/>
</dbReference>
<evidence type="ECO:0000256" key="4">
    <source>
        <dbReference type="ARBA" id="ARBA00022989"/>
    </source>
</evidence>
<evidence type="ECO:0000256" key="5">
    <source>
        <dbReference type="ARBA" id="ARBA00023136"/>
    </source>
</evidence>
<feature type="transmembrane region" description="Helical" evidence="7">
    <location>
        <begin position="44"/>
        <end position="64"/>
    </location>
</feature>
<dbReference type="InterPro" id="IPR037272">
    <property type="entry name" value="SNS_sf"/>
</dbReference>
<dbReference type="PROSITE" id="PS00610">
    <property type="entry name" value="NA_NEUROTRAN_SYMP_1"/>
    <property type="match status" value="1"/>
</dbReference>
<sequence>MTTTKQERQTWSSRLTYVLTVAGATVGFGATWRFPYLVGENGGGAYVLLFCIAMLVIGIPMILVENVIGRRLRVNSIDAFGDRLDGKVSKGWKVLGYMGLLGAFGIMAYYMVLGGWVMNYIVNLISGELDISTVITKEYAKQFYDESITNSPWHIMLYTLIFVLVNYVILARGIIGGIERAVKYLMPLLFVFLIGMVIRNVTLPGAAEGIVYYLKPDFSKITPQLFIMVLGQVFFALSLGFGVLITLSSYLSKEENLIQTAVITGFTNTIIAVLAGFMIFPSLFSFGIEPNAGPTLVFQSLPIVFSHLWAGRFFAIIFFSLLLIAALTTSITIYEVIITSLQEKLRMRRGKAIILTLSGIFILGNIPSILSDNWLKEVTFFGRNIFDTFDYVSGNILFMLTALGCAIFVGFVLKDDAKKELSQNPNSLVTTIWFNYVKFIVPLIIIAIFLSNLV</sequence>
<dbReference type="NCBIfam" id="NF037979">
    <property type="entry name" value="Na_transp"/>
    <property type="match status" value="1"/>
</dbReference>
<evidence type="ECO:0000256" key="2">
    <source>
        <dbReference type="ARBA" id="ARBA00022448"/>
    </source>
</evidence>
<feature type="transmembrane region" description="Helical" evidence="7">
    <location>
        <begin position="263"/>
        <end position="288"/>
    </location>
</feature>
<organism evidence="9 11">
    <name type="scientific">Actinobacillus seminis</name>
    <dbReference type="NCBI Taxonomy" id="722"/>
    <lineage>
        <taxon>Bacteria</taxon>
        <taxon>Pseudomonadati</taxon>
        <taxon>Pseudomonadota</taxon>
        <taxon>Gammaproteobacteria</taxon>
        <taxon>Pasteurellales</taxon>
        <taxon>Pasteurellaceae</taxon>
        <taxon>Actinobacillus</taxon>
    </lineage>
</organism>
<dbReference type="EMBL" id="UFSB01000001">
    <property type="protein sequence ID" value="SUU36358.1"/>
    <property type="molecule type" value="Genomic_DNA"/>
</dbReference>
<accession>A0A263HE85</accession>
<keyword evidence="3 6" id="KW-0812">Transmembrane</keyword>
<feature type="transmembrane region" description="Helical" evidence="7">
    <location>
        <begin position="15"/>
        <end position="32"/>
    </location>
</feature>
<reference evidence="9 11" key="2">
    <citation type="submission" date="2018-06" db="EMBL/GenBank/DDBJ databases">
        <authorList>
            <consortium name="Pathogen Informatics"/>
            <person name="Doyle S."/>
        </authorList>
    </citation>
    <scope>NUCLEOTIDE SEQUENCE [LARGE SCALE GENOMIC DNA]</scope>
    <source>
        <strain evidence="9 11">NCTC10851</strain>
    </source>
</reference>
<feature type="transmembrane region" description="Helical" evidence="7">
    <location>
        <begin position="308"/>
        <end position="331"/>
    </location>
</feature>
<keyword evidence="10" id="KW-1185">Reference proteome</keyword>
<dbReference type="GO" id="GO:0016020">
    <property type="term" value="C:membrane"/>
    <property type="evidence" value="ECO:0007669"/>
    <property type="project" value="UniProtKB-SubCell"/>
</dbReference>
<dbReference type="InParanoid" id="A0A263HE85"/>
<evidence type="ECO:0000256" key="1">
    <source>
        <dbReference type="ARBA" id="ARBA00004141"/>
    </source>
</evidence>
<dbReference type="PROSITE" id="PS50267">
    <property type="entry name" value="NA_NEUROTRAN_SYMP_3"/>
    <property type="match status" value="1"/>
</dbReference>
<dbReference type="PANTHER" id="PTHR42948:SF1">
    <property type="entry name" value="TRANSPORTER"/>
    <property type="match status" value="1"/>
</dbReference>
<dbReference type="PANTHER" id="PTHR42948">
    <property type="entry name" value="TRANSPORTER"/>
    <property type="match status" value="1"/>
</dbReference>
<dbReference type="CDD" id="cd10336">
    <property type="entry name" value="SLC6sbd_Tyt1-Like"/>
    <property type="match status" value="1"/>
</dbReference>
<evidence type="ECO:0000256" key="7">
    <source>
        <dbReference type="SAM" id="Phobius"/>
    </source>
</evidence>
<feature type="transmembrane region" description="Helical" evidence="7">
    <location>
        <begin position="391"/>
        <end position="413"/>
    </location>
</feature>
<dbReference type="EMBL" id="NLFK01000005">
    <property type="protein sequence ID" value="OZN24967.1"/>
    <property type="molecule type" value="Genomic_DNA"/>
</dbReference>
<proteinExistence type="inferred from homology"/>
<evidence type="ECO:0000313" key="8">
    <source>
        <dbReference type="EMBL" id="OZN24967.1"/>
    </source>
</evidence>
<dbReference type="Proteomes" id="UP000254507">
    <property type="component" value="Unassembled WGS sequence"/>
</dbReference>